<dbReference type="InterPro" id="IPR001872">
    <property type="entry name" value="Peptidase_A8"/>
</dbReference>
<comment type="catalytic activity">
    <reaction evidence="9 10">
        <text>Release of signal peptides from bacterial membrane prolipoproteins. Hydrolyzes -Xaa-Yaa-Zaa-|-(S,diacylglyceryl)Cys-, in which Xaa is hydrophobic (preferably Leu), and Yaa (Ala or Ser) and Zaa (Gly or Ala) have small, neutral side chains.</text>
        <dbReference type="EC" id="3.4.23.36"/>
    </reaction>
</comment>
<evidence type="ECO:0000256" key="7">
    <source>
        <dbReference type="ARBA" id="ARBA00022989"/>
    </source>
</evidence>
<dbReference type="PRINTS" id="PR00781">
    <property type="entry name" value="LIPOSIGPTASE"/>
</dbReference>
<dbReference type="PANTHER" id="PTHR33695">
    <property type="entry name" value="LIPOPROTEIN SIGNAL PEPTIDASE"/>
    <property type="match status" value="1"/>
</dbReference>
<keyword evidence="8 9" id="KW-0472">Membrane</keyword>
<feature type="transmembrane region" description="Helical" evidence="9">
    <location>
        <begin position="58"/>
        <end position="76"/>
    </location>
</feature>
<dbReference type="GO" id="GO:0004190">
    <property type="term" value="F:aspartic-type endopeptidase activity"/>
    <property type="evidence" value="ECO:0007669"/>
    <property type="project" value="UniProtKB-UniRule"/>
</dbReference>
<protein>
    <recommendedName>
        <fullName evidence="9">Lipoprotein signal peptidase</fullName>
        <ecNumber evidence="9">3.4.23.36</ecNumber>
    </recommendedName>
    <alternativeName>
        <fullName evidence="9">Prolipoprotein signal peptidase</fullName>
    </alternativeName>
    <alternativeName>
        <fullName evidence="9">Signal peptidase II</fullName>
        <shortName evidence="9">SPase II</shortName>
    </alternativeName>
</protein>
<feature type="transmembrane region" description="Helical" evidence="9">
    <location>
        <begin position="120"/>
        <end position="140"/>
    </location>
</feature>
<dbReference type="AlphaFoldDB" id="A0A6I6DHA2"/>
<comment type="caution">
    <text evidence="9">Lacks conserved residue(s) required for the propagation of feature annotation.</text>
</comment>
<accession>A0A6I6DHA2</accession>
<comment type="similarity">
    <text evidence="1 9 11">Belongs to the peptidase A8 family.</text>
</comment>
<dbReference type="UniPathway" id="UPA00665"/>
<proteinExistence type="inferred from homology"/>
<evidence type="ECO:0000256" key="3">
    <source>
        <dbReference type="ARBA" id="ARBA00022670"/>
    </source>
</evidence>
<dbReference type="OrthoDB" id="9810259at2"/>
<evidence type="ECO:0000256" key="1">
    <source>
        <dbReference type="ARBA" id="ARBA00006139"/>
    </source>
</evidence>
<keyword evidence="3 9" id="KW-0645">Protease</keyword>
<dbReference type="RefSeq" id="WP_156203547.1">
    <property type="nucleotide sequence ID" value="NZ_CP046457.1"/>
</dbReference>
<keyword evidence="6 9" id="KW-0378">Hydrolase</keyword>
<dbReference type="GO" id="GO:0005886">
    <property type="term" value="C:plasma membrane"/>
    <property type="evidence" value="ECO:0007669"/>
    <property type="project" value="UniProtKB-SubCell"/>
</dbReference>
<dbReference type="PANTHER" id="PTHR33695:SF1">
    <property type="entry name" value="LIPOPROTEIN SIGNAL PEPTIDASE"/>
    <property type="match status" value="1"/>
</dbReference>
<evidence type="ECO:0000256" key="5">
    <source>
        <dbReference type="ARBA" id="ARBA00022750"/>
    </source>
</evidence>
<evidence type="ECO:0000256" key="10">
    <source>
        <dbReference type="RuleBase" id="RU000594"/>
    </source>
</evidence>
<evidence type="ECO:0000256" key="6">
    <source>
        <dbReference type="ARBA" id="ARBA00022801"/>
    </source>
</evidence>
<evidence type="ECO:0000313" key="12">
    <source>
        <dbReference type="EMBL" id="QGT99673.1"/>
    </source>
</evidence>
<comment type="pathway">
    <text evidence="9">Protein modification; lipoprotein biosynthesis (signal peptide cleavage).</text>
</comment>
<keyword evidence="2 9" id="KW-1003">Cell membrane</keyword>
<dbReference type="GO" id="GO:0006508">
    <property type="term" value="P:proteolysis"/>
    <property type="evidence" value="ECO:0007669"/>
    <property type="project" value="UniProtKB-KW"/>
</dbReference>
<keyword evidence="13" id="KW-1185">Reference proteome</keyword>
<comment type="subcellular location">
    <subcellularLocation>
        <location evidence="9">Cell membrane</location>
        <topology evidence="9">Multi-pass membrane protein</topology>
    </subcellularLocation>
</comment>
<keyword evidence="4 9" id="KW-0812">Transmembrane</keyword>
<evidence type="ECO:0000256" key="8">
    <source>
        <dbReference type="ARBA" id="ARBA00023136"/>
    </source>
</evidence>
<dbReference type="KEGG" id="salq:SYNTR_1080"/>
<dbReference type="HAMAP" id="MF_00161">
    <property type="entry name" value="LspA"/>
    <property type="match status" value="1"/>
</dbReference>
<gene>
    <name evidence="9" type="primary">lspA</name>
    <name evidence="12" type="ORF">SYNTR_1080</name>
</gene>
<organism evidence="12 13">
    <name type="scientific">Candidatus Syntrophocurvum alkaliphilum</name>
    <dbReference type="NCBI Taxonomy" id="2293317"/>
    <lineage>
        <taxon>Bacteria</taxon>
        <taxon>Bacillati</taxon>
        <taxon>Bacillota</taxon>
        <taxon>Clostridia</taxon>
        <taxon>Eubacteriales</taxon>
        <taxon>Syntrophomonadaceae</taxon>
        <taxon>Candidatus Syntrophocurvum</taxon>
    </lineage>
</organism>
<keyword evidence="7 9" id="KW-1133">Transmembrane helix</keyword>
<evidence type="ECO:0000256" key="11">
    <source>
        <dbReference type="RuleBase" id="RU004181"/>
    </source>
</evidence>
<name>A0A6I6DHA2_9FIRM</name>
<feature type="active site" evidence="9">
    <location>
        <position position="124"/>
    </location>
</feature>
<evidence type="ECO:0000256" key="2">
    <source>
        <dbReference type="ARBA" id="ARBA00022475"/>
    </source>
</evidence>
<dbReference type="NCBIfam" id="TIGR00077">
    <property type="entry name" value="lspA"/>
    <property type="match status" value="1"/>
</dbReference>
<evidence type="ECO:0000256" key="4">
    <source>
        <dbReference type="ARBA" id="ARBA00022692"/>
    </source>
</evidence>
<comment type="function">
    <text evidence="9 10">This protein specifically catalyzes the removal of signal peptides from prolipoproteins.</text>
</comment>
<dbReference type="PROSITE" id="PS00855">
    <property type="entry name" value="SPASE_II"/>
    <property type="match status" value="1"/>
</dbReference>
<dbReference type="EMBL" id="CP046457">
    <property type="protein sequence ID" value="QGT99673.1"/>
    <property type="molecule type" value="Genomic_DNA"/>
</dbReference>
<sequence length="148" mass="16676">MRFWLTVAIILIFDQVSKYLIITNMSLGQSIPVISGIINFTYIHNPGAAFGMLAGKSWVFYISAIIVISALTFYYLKYSTPFYAVIAMGLIVGGSIGNFIDRIRFDSVVDFIDLGWWPIFNIADIAIVVGGIVLIIYLFVERSEEEWN</sequence>
<keyword evidence="12" id="KW-0449">Lipoprotein</keyword>
<reference evidence="13" key="1">
    <citation type="journal article" date="2019" name="Microbiology">
        <title>Complete Genome Sequence of an Uncultured Bacterium of the Candidate Phylum Bipolaricaulota.</title>
        <authorList>
            <person name="Kadnikov V.V."/>
            <person name="Mardanov A.V."/>
            <person name="Beletsky A.V."/>
            <person name="Frank Y.A."/>
            <person name="Karnachuk O.V."/>
            <person name="Ravin N.V."/>
        </authorList>
    </citation>
    <scope>NUCLEOTIDE SEQUENCE [LARGE SCALE GENOMIC DNA]</scope>
</reference>
<feature type="transmembrane region" description="Helical" evidence="9">
    <location>
        <begin position="83"/>
        <end position="100"/>
    </location>
</feature>
<keyword evidence="5 9" id="KW-0064">Aspartyl protease</keyword>
<evidence type="ECO:0000256" key="9">
    <source>
        <dbReference type="HAMAP-Rule" id="MF_00161"/>
    </source>
</evidence>
<dbReference type="Pfam" id="PF01252">
    <property type="entry name" value="Peptidase_A8"/>
    <property type="match status" value="1"/>
</dbReference>
<dbReference type="Proteomes" id="UP000426444">
    <property type="component" value="Chromosome"/>
</dbReference>
<dbReference type="EC" id="3.4.23.36" evidence="9"/>
<feature type="active site" evidence="9">
    <location>
        <position position="110"/>
    </location>
</feature>
<evidence type="ECO:0000313" key="13">
    <source>
        <dbReference type="Proteomes" id="UP000426444"/>
    </source>
</evidence>